<protein>
    <submittedName>
        <fullName evidence="1">Uncharacterized protein</fullName>
    </submittedName>
</protein>
<dbReference type="AlphaFoldDB" id="A0AAV0VUD2"/>
<gene>
    <name evidence="1" type="ORF">MEUPH1_LOCUS4569</name>
</gene>
<evidence type="ECO:0000313" key="1">
    <source>
        <dbReference type="EMBL" id="CAI6347829.1"/>
    </source>
</evidence>
<keyword evidence="2" id="KW-1185">Reference proteome</keyword>
<dbReference type="PANTHER" id="PTHR46289:SF14">
    <property type="entry name" value="DUF4371 DOMAIN-CONTAINING PROTEIN"/>
    <property type="match status" value="1"/>
</dbReference>
<sequence length="154" mass="17535">MSPELFALNLVLSKSTNIPRISNCFGTIKEIIAFFHSSAKRNFVLKQKLGSELRGLCDTRWVERHESLMFFNDNLLQILQALECISTWDDVTSSSKSHCFIRCLTSTDFIVSVKIINLILTITHSLRKALQKQSLNVNTVTELINNTKQTNDTE</sequence>
<dbReference type="PANTHER" id="PTHR46289">
    <property type="entry name" value="52 KDA REPRESSOR OF THE INHIBITOR OF THE PROTEIN KINASE-LIKE PROTEIN-RELATED"/>
    <property type="match status" value="1"/>
</dbReference>
<organism evidence="1 2">
    <name type="scientific">Macrosiphum euphorbiae</name>
    <name type="common">potato aphid</name>
    <dbReference type="NCBI Taxonomy" id="13131"/>
    <lineage>
        <taxon>Eukaryota</taxon>
        <taxon>Metazoa</taxon>
        <taxon>Ecdysozoa</taxon>
        <taxon>Arthropoda</taxon>
        <taxon>Hexapoda</taxon>
        <taxon>Insecta</taxon>
        <taxon>Pterygota</taxon>
        <taxon>Neoptera</taxon>
        <taxon>Paraneoptera</taxon>
        <taxon>Hemiptera</taxon>
        <taxon>Sternorrhyncha</taxon>
        <taxon>Aphidomorpha</taxon>
        <taxon>Aphidoidea</taxon>
        <taxon>Aphididae</taxon>
        <taxon>Macrosiphini</taxon>
        <taxon>Macrosiphum</taxon>
    </lineage>
</organism>
<dbReference type="Proteomes" id="UP001160148">
    <property type="component" value="Unassembled WGS sequence"/>
</dbReference>
<evidence type="ECO:0000313" key="2">
    <source>
        <dbReference type="Proteomes" id="UP001160148"/>
    </source>
</evidence>
<comment type="caution">
    <text evidence="1">The sequence shown here is derived from an EMBL/GenBank/DDBJ whole genome shotgun (WGS) entry which is preliminary data.</text>
</comment>
<name>A0AAV0VUD2_9HEMI</name>
<dbReference type="EMBL" id="CARXXK010000001">
    <property type="protein sequence ID" value="CAI6347829.1"/>
    <property type="molecule type" value="Genomic_DNA"/>
</dbReference>
<dbReference type="InterPro" id="IPR052958">
    <property type="entry name" value="IFN-induced_PKR_regulator"/>
</dbReference>
<reference evidence="1 2" key="1">
    <citation type="submission" date="2023-01" db="EMBL/GenBank/DDBJ databases">
        <authorList>
            <person name="Whitehead M."/>
        </authorList>
    </citation>
    <scope>NUCLEOTIDE SEQUENCE [LARGE SCALE GENOMIC DNA]</scope>
</reference>
<accession>A0AAV0VUD2</accession>
<proteinExistence type="predicted"/>